<accession>E7GA63</accession>
<reference evidence="10 11" key="1">
    <citation type="submission" date="2010-12" db="EMBL/GenBank/DDBJ databases">
        <title>The Genome Sequence of Coprobacillus sp. strain 29_1.</title>
        <authorList>
            <consortium name="The Broad Institute Genome Sequencing Platform"/>
            <person name="Earl A."/>
            <person name="Ward D."/>
            <person name="Feldgarden M."/>
            <person name="Gevers D."/>
            <person name="Daigneault M."/>
            <person name="Sibley C.D."/>
            <person name="White A."/>
            <person name="Strauss J."/>
            <person name="Allen-Vercoe E."/>
            <person name="Young S.K."/>
            <person name="Zeng Q."/>
            <person name="Gargeya S."/>
            <person name="Fitzgerald M."/>
            <person name="Haas B."/>
            <person name="Abouelleil A."/>
            <person name="Alvarado L."/>
            <person name="Arachchi H.M."/>
            <person name="Berlin A."/>
            <person name="Brown A."/>
            <person name="Chapman S.B."/>
            <person name="Chen Z."/>
            <person name="Dunbar C."/>
            <person name="Freedman E."/>
            <person name="Gearin G."/>
            <person name="Gellesch M."/>
            <person name="Goldberg J."/>
            <person name="Griggs A."/>
            <person name="Gujja S."/>
            <person name="Heilman E."/>
            <person name="Heiman D."/>
            <person name="Howarth C."/>
            <person name="Larson L."/>
            <person name="Lui A."/>
            <person name="MacDonald P.J.P."/>
            <person name="Mehta T."/>
            <person name="Montmayeur A."/>
            <person name="Murphy C."/>
            <person name="Neiman D."/>
            <person name="Pearson M."/>
            <person name="Priest M."/>
            <person name="Roberts A."/>
            <person name="Saif S."/>
            <person name="Shea T."/>
            <person name="Shenoy N."/>
            <person name="Sisk P."/>
            <person name="Stolte C."/>
            <person name="Sykes S."/>
            <person name="White J."/>
            <person name="Yandava C."/>
            <person name="Nusbaum C."/>
            <person name="Birren B."/>
        </authorList>
    </citation>
    <scope>NUCLEOTIDE SEQUENCE [LARGE SCALE GENOMIC DNA]</scope>
    <source>
        <strain evidence="10 11">29_1</strain>
    </source>
</reference>
<feature type="transmembrane region" description="Helical" evidence="9">
    <location>
        <begin position="172"/>
        <end position="195"/>
    </location>
</feature>
<comment type="subcellular location">
    <subcellularLocation>
        <location evidence="1">Cell membrane</location>
        <topology evidence="1">Multi-pass membrane protein</topology>
    </subcellularLocation>
</comment>
<feature type="transmembrane region" description="Helical" evidence="9">
    <location>
        <begin position="94"/>
        <end position="116"/>
    </location>
</feature>
<keyword evidence="2" id="KW-0813">Transport</keyword>
<evidence type="ECO:0000256" key="7">
    <source>
        <dbReference type="ARBA" id="ARBA00022989"/>
    </source>
</evidence>
<feature type="transmembrane region" description="Helical" evidence="9">
    <location>
        <begin position="31"/>
        <end position="58"/>
    </location>
</feature>
<evidence type="ECO:0000256" key="9">
    <source>
        <dbReference type="SAM" id="Phobius"/>
    </source>
</evidence>
<evidence type="ECO:0000256" key="8">
    <source>
        <dbReference type="ARBA" id="ARBA00023136"/>
    </source>
</evidence>
<proteinExistence type="predicted"/>
<dbReference type="GO" id="GO:0009401">
    <property type="term" value="P:phosphoenolpyruvate-dependent sugar phosphotransferase system"/>
    <property type="evidence" value="ECO:0007669"/>
    <property type="project" value="UniProtKB-KW"/>
</dbReference>
<dbReference type="OrthoDB" id="7058816at2"/>
<organism evidence="10 11">
    <name type="scientific">Coprobacillus cateniformis</name>
    <dbReference type="NCBI Taxonomy" id="100884"/>
    <lineage>
        <taxon>Bacteria</taxon>
        <taxon>Bacillati</taxon>
        <taxon>Bacillota</taxon>
        <taxon>Erysipelotrichia</taxon>
        <taxon>Erysipelotrichales</taxon>
        <taxon>Coprobacillaceae</taxon>
        <taxon>Coprobacillus</taxon>
    </lineage>
</organism>
<evidence type="ECO:0000256" key="2">
    <source>
        <dbReference type="ARBA" id="ARBA00022448"/>
    </source>
</evidence>
<sequence length="268" mass="28831">MTVTALLAALSYFICYGGNWLLGQCMIERPIVVGAVTGLLLGDLPTGLIMGASLEAIFMGSVNIGGQISAEPAAATVFAVTFATMQTVDANAALAIAVPIGILSAFVSMFINNIAFNWFVPFIDKYAKDNNDRAITFINFGAWLLRFTIFSVLMFIGVYLGQGPVQTFVNSIPAVVMNGLTVAGKFMPAVGFAILMKMLWSKELAIYYFLGFILVTYMELPLVAVSAIGIIIVLAVSSRDLQLIKMQQNAAVGQIAEDYTDDVEDFLS</sequence>
<dbReference type="RefSeq" id="WP_008788761.1">
    <property type="nucleotide sequence ID" value="NZ_AKCB01000003.1"/>
</dbReference>
<dbReference type="STRING" id="100884.GCA_000269565_03495"/>
<dbReference type="PANTHER" id="PTHR32502">
    <property type="entry name" value="N-ACETYLGALACTOSAMINE PERMEASE II COMPONENT-RELATED"/>
    <property type="match status" value="1"/>
</dbReference>
<feature type="transmembrane region" description="Helical" evidence="9">
    <location>
        <begin position="207"/>
        <end position="236"/>
    </location>
</feature>
<dbReference type="HOGENOM" id="CLU_069101_2_0_9"/>
<keyword evidence="5" id="KW-0598">Phosphotransferase system</keyword>
<evidence type="ECO:0000313" key="11">
    <source>
        <dbReference type="Proteomes" id="UP000003157"/>
    </source>
</evidence>
<evidence type="ECO:0000256" key="6">
    <source>
        <dbReference type="ARBA" id="ARBA00022692"/>
    </source>
</evidence>
<evidence type="ECO:0000256" key="1">
    <source>
        <dbReference type="ARBA" id="ARBA00004651"/>
    </source>
</evidence>
<dbReference type="GO" id="GO:0005886">
    <property type="term" value="C:plasma membrane"/>
    <property type="evidence" value="ECO:0007669"/>
    <property type="project" value="UniProtKB-SubCell"/>
</dbReference>
<gene>
    <name evidence="10" type="ORF">HMPREF9488_01653</name>
</gene>
<evidence type="ECO:0000256" key="5">
    <source>
        <dbReference type="ARBA" id="ARBA00022683"/>
    </source>
</evidence>
<keyword evidence="4" id="KW-0762">Sugar transport</keyword>
<dbReference type="Proteomes" id="UP000003157">
    <property type="component" value="Unassembled WGS sequence"/>
</dbReference>
<dbReference type="AlphaFoldDB" id="E7GA63"/>
<dbReference type="InterPro" id="IPR004700">
    <property type="entry name" value="PTS_IIC_man"/>
</dbReference>
<dbReference type="Pfam" id="PF03609">
    <property type="entry name" value="EII-Sor"/>
    <property type="match status" value="1"/>
</dbReference>
<evidence type="ECO:0000256" key="4">
    <source>
        <dbReference type="ARBA" id="ARBA00022597"/>
    </source>
</evidence>
<dbReference type="PROSITE" id="PS51106">
    <property type="entry name" value="PTS_EIIC_TYPE_4"/>
    <property type="match status" value="1"/>
</dbReference>
<comment type="caution">
    <text evidence="10">The sequence shown here is derived from an EMBL/GenBank/DDBJ whole genome shotgun (WGS) entry which is preliminary data.</text>
</comment>
<keyword evidence="6 9" id="KW-0812">Transmembrane</keyword>
<protein>
    <submittedName>
        <fullName evidence="10">PTS family porter</fullName>
    </submittedName>
</protein>
<keyword evidence="11" id="KW-1185">Reference proteome</keyword>
<keyword evidence="8 9" id="KW-0472">Membrane</keyword>
<dbReference type="GeneID" id="78231253"/>
<dbReference type="InterPro" id="IPR050303">
    <property type="entry name" value="GatZ_KbaZ_carbometab"/>
</dbReference>
<keyword evidence="3" id="KW-1003">Cell membrane</keyword>
<evidence type="ECO:0000313" key="10">
    <source>
        <dbReference type="EMBL" id="EFW05071.1"/>
    </source>
</evidence>
<dbReference type="eggNOG" id="COG3715">
    <property type="taxonomic scope" value="Bacteria"/>
</dbReference>
<feature type="transmembrane region" description="Helical" evidence="9">
    <location>
        <begin position="137"/>
        <end position="160"/>
    </location>
</feature>
<dbReference type="EMBL" id="ADKX01000030">
    <property type="protein sequence ID" value="EFW05071.1"/>
    <property type="molecule type" value="Genomic_DNA"/>
</dbReference>
<evidence type="ECO:0000256" key="3">
    <source>
        <dbReference type="ARBA" id="ARBA00022475"/>
    </source>
</evidence>
<dbReference type="PANTHER" id="PTHR32502:SF8">
    <property type="entry name" value="N-ACETYLGALACTOSAMINE PERMEASE IIC COMPONENT 1"/>
    <property type="match status" value="1"/>
</dbReference>
<keyword evidence="7 9" id="KW-1133">Transmembrane helix</keyword>
<name>E7GA63_9FIRM</name>